<accession>A0A143BG39</accession>
<dbReference type="eggNOG" id="ENOG50329MY">
    <property type="taxonomic scope" value="Bacteria"/>
</dbReference>
<evidence type="ECO:0000313" key="3">
    <source>
        <dbReference type="Proteomes" id="UP000076404"/>
    </source>
</evidence>
<sequence length="132" mass="13451">MKEGLQVAALGIGVTILGLVVGAFLMSPNVSREQRFIAFAALGGAAGLVLLIDAGRRGLASIRKRRSKRATLSGGHRAAAAAPTIKLGGRGSRTPRAVRALAAAGAAPTEIAWKTGLPLDAVSMLLEIGTTR</sequence>
<dbReference type="KEGG" id="gph:GEMMAAP_02270"/>
<feature type="transmembrane region" description="Helical" evidence="1">
    <location>
        <begin position="37"/>
        <end position="59"/>
    </location>
</feature>
<dbReference type="Proteomes" id="UP000076404">
    <property type="component" value="Chromosome"/>
</dbReference>
<keyword evidence="3" id="KW-1185">Reference proteome</keyword>
<gene>
    <name evidence="2" type="ORF">GEMMAAP_02270</name>
</gene>
<name>A0A143BG39_9BACT</name>
<organism evidence="2 3">
    <name type="scientific">Gemmatimonas phototrophica</name>
    <dbReference type="NCBI Taxonomy" id="1379270"/>
    <lineage>
        <taxon>Bacteria</taxon>
        <taxon>Pseudomonadati</taxon>
        <taxon>Gemmatimonadota</taxon>
        <taxon>Gemmatimonadia</taxon>
        <taxon>Gemmatimonadales</taxon>
        <taxon>Gemmatimonadaceae</taxon>
        <taxon>Gemmatimonas</taxon>
    </lineage>
</organism>
<proteinExistence type="predicted"/>
<keyword evidence="1" id="KW-0472">Membrane</keyword>
<reference evidence="2 3" key="2">
    <citation type="journal article" date="2016" name="Environ. Microbiol. Rep.">
        <title>Metagenomic evidence for the presence of phototrophic Gemmatimonadetes bacteria in diverse environments.</title>
        <authorList>
            <person name="Zeng Y."/>
            <person name="Baumbach J."/>
            <person name="Barbosa E.G."/>
            <person name="Azevedo V."/>
            <person name="Zhang C."/>
            <person name="Koblizek M."/>
        </authorList>
    </citation>
    <scope>NUCLEOTIDE SEQUENCE [LARGE SCALE GENOMIC DNA]</scope>
    <source>
        <strain evidence="2 3">AP64</strain>
    </source>
</reference>
<dbReference type="STRING" id="1379270.GEMMAAP_02270"/>
<dbReference type="AlphaFoldDB" id="A0A143BG39"/>
<keyword evidence="1" id="KW-1133">Transmembrane helix</keyword>
<feature type="transmembrane region" description="Helical" evidence="1">
    <location>
        <begin position="7"/>
        <end position="25"/>
    </location>
</feature>
<evidence type="ECO:0000256" key="1">
    <source>
        <dbReference type="SAM" id="Phobius"/>
    </source>
</evidence>
<reference evidence="2 3" key="1">
    <citation type="journal article" date="2014" name="Proc. Natl. Acad. Sci. U.S.A.">
        <title>Functional type 2 photosynthetic reaction centers found in the rare bacterial phylum Gemmatimonadetes.</title>
        <authorList>
            <person name="Zeng Y."/>
            <person name="Feng F."/>
            <person name="Medova H."/>
            <person name="Dean J."/>
            <person name="Koblizek M."/>
        </authorList>
    </citation>
    <scope>NUCLEOTIDE SEQUENCE [LARGE SCALE GENOMIC DNA]</scope>
    <source>
        <strain evidence="2 3">AP64</strain>
    </source>
</reference>
<keyword evidence="1" id="KW-0812">Transmembrane</keyword>
<protein>
    <submittedName>
        <fullName evidence="2">Uncharacterized protein</fullName>
    </submittedName>
</protein>
<dbReference type="EMBL" id="CP011454">
    <property type="protein sequence ID" value="AMW03976.1"/>
    <property type="molecule type" value="Genomic_DNA"/>
</dbReference>
<evidence type="ECO:0000313" key="2">
    <source>
        <dbReference type="EMBL" id="AMW03976.1"/>
    </source>
</evidence>